<accession>A0A1I3UD05</accession>
<feature type="domain" description="LysM" evidence="1">
    <location>
        <begin position="350"/>
        <end position="393"/>
    </location>
</feature>
<dbReference type="InterPro" id="IPR036779">
    <property type="entry name" value="LysM_dom_sf"/>
</dbReference>
<organism evidence="2 3">
    <name type="scientific">Brevibacillus centrosporus</name>
    <dbReference type="NCBI Taxonomy" id="54910"/>
    <lineage>
        <taxon>Bacteria</taxon>
        <taxon>Bacillati</taxon>
        <taxon>Bacillota</taxon>
        <taxon>Bacilli</taxon>
        <taxon>Bacillales</taxon>
        <taxon>Paenibacillaceae</taxon>
        <taxon>Brevibacillus</taxon>
    </lineage>
</organism>
<gene>
    <name evidence="2" type="ORF">SAMN05518846_105306</name>
</gene>
<evidence type="ECO:0000313" key="3">
    <source>
        <dbReference type="Proteomes" id="UP000198915"/>
    </source>
</evidence>
<evidence type="ECO:0000259" key="1">
    <source>
        <dbReference type="PROSITE" id="PS51782"/>
    </source>
</evidence>
<evidence type="ECO:0000313" key="2">
    <source>
        <dbReference type="EMBL" id="SFJ79756.1"/>
    </source>
</evidence>
<dbReference type="CDD" id="cd00118">
    <property type="entry name" value="LysM"/>
    <property type="match status" value="2"/>
</dbReference>
<dbReference type="SMART" id="SM00257">
    <property type="entry name" value="LysM"/>
    <property type="match status" value="2"/>
</dbReference>
<dbReference type="STRING" id="1884381.SAMN05518846_105306"/>
<dbReference type="AlphaFoldDB" id="A0A1I3UD05"/>
<dbReference type="Proteomes" id="UP000198915">
    <property type="component" value="Unassembled WGS sequence"/>
</dbReference>
<keyword evidence="3" id="KW-1185">Reference proteome</keyword>
<dbReference type="RefSeq" id="WP_092268187.1">
    <property type="nucleotide sequence ID" value="NZ_FORT01000005.1"/>
</dbReference>
<protein>
    <submittedName>
        <fullName evidence="2">Spore maturation protein CgeB</fullName>
    </submittedName>
</protein>
<proteinExistence type="predicted"/>
<sequence length="461" mass="53805">MRVLFLESHPMWIHGLPNGFRDAGHQVKISGPLTEENIPKMIAEFRPHLILMMGWGPEHTFQRQNWIQKYVHATDIPLVYWATEDPTFAVSFTLPLIRMVMPHFVFTISKDWVKHYNSLGIKAAHMDFGHHRSVHYPVESQPRYRSTISVVANAYPHVFEKYPDHYRLTSLHTLIRPLLQEQIRINFYGRDWDKMKPYLGVDIPREWQYGYLPYIEANKVYSSSDIIIGLQNYQSQVTQRTYEILGSGGFLLTQNTPEIRRLFTPGIDLVASSSPEETLRFIHHYLDHPEECKPIREQGRIAVSNATYRHRAEYMITVLLEDGILQREERIELSGKERNANIDDKKEKMAKHHVIKGDTLWKIAQKYGVTVEQIKSWNKLASDMIYVDDCLFVSEKAAEDHERGNGRKVQTHLVKRGDTLWNLSKKYGISVEHIKSWNHLTSDTIYENQLLKIEDDGTGRT</sequence>
<dbReference type="InterPro" id="IPR055259">
    <property type="entry name" value="YkvP/CgeB_Glyco_trans-like"/>
</dbReference>
<dbReference type="PROSITE" id="PS51782">
    <property type="entry name" value="LYSM"/>
    <property type="match status" value="2"/>
</dbReference>
<dbReference type="GO" id="GO:0008932">
    <property type="term" value="F:lytic endotransglycosylase activity"/>
    <property type="evidence" value="ECO:0007669"/>
    <property type="project" value="TreeGrafter"/>
</dbReference>
<name>A0A1I3UD05_9BACL</name>
<feature type="domain" description="LysM" evidence="1">
    <location>
        <begin position="410"/>
        <end position="453"/>
    </location>
</feature>
<dbReference type="PANTHER" id="PTHR33734">
    <property type="entry name" value="LYSM DOMAIN-CONTAINING GPI-ANCHORED PROTEIN 2"/>
    <property type="match status" value="1"/>
</dbReference>
<dbReference type="Pfam" id="PF01476">
    <property type="entry name" value="LysM"/>
    <property type="match status" value="2"/>
</dbReference>
<dbReference type="Pfam" id="PF12996">
    <property type="entry name" value="DUF3880"/>
    <property type="match status" value="1"/>
</dbReference>
<dbReference type="SUPFAM" id="SSF54106">
    <property type="entry name" value="LysM domain"/>
    <property type="match status" value="2"/>
</dbReference>
<reference evidence="3" key="1">
    <citation type="submission" date="2016-10" db="EMBL/GenBank/DDBJ databases">
        <authorList>
            <person name="Varghese N."/>
            <person name="Submissions S."/>
        </authorList>
    </citation>
    <scope>NUCLEOTIDE SEQUENCE [LARGE SCALE GENOMIC DNA]</scope>
    <source>
        <strain evidence="3">OK042</strain>
    </source>
</reference>
<dbReference type="PANTHER" id="PTHR33734:SF22">
    <property type="entry name" value="MEMBRANE-BOUND LYTIC MUREIN TRANSGLYCOSYLASE D"/>
    <property type="match status" value="1"/>
</dbReference>
<dbReference type="Pfam" id="PF13524">
    <property type="entry name" value="Glyco_trans_1_2"/>
    <property type="match status" value="1"/>
</dbReference>
<dbReference type="EMBL" id="FORT01000005">
    <property type="protein sequence ID" value="SFJ79756.1"/>
    <property type="molecule type" value="Genomic_DNA"/>
</dbReference>
<dbReference type="InterPro" id="IPR024542">
    <property type="entry name" value="YkvP_N"/>
</dbReference>
<dbReference type="InterPro" id="IPR018392">
    <property type="entry name" value="LysM"/>
</dbReference>
<dbReference type="Gene3D" id="3.10.350.10">
    <property type="entry name" value="LysM domain"/>
    <property type="match status" value="2"/>
</dbReference>